<reference evidence="2 3" key="1">
    <citation type="journal article" date="2015" name="Stand. Genomic Sci.">
        <title>Genomic Encyclopedia of Bacterial and Archaeal Type Strains, Phase III: the genomes of soil and plant-associated and newly described type strains.</title>
        <authorList>
            <person name="Whitman W.B."/>
            <person name="Woyke T."/>
            <person name="Klenk H.P."/>
            <person name="Zhou Y."/>
            <person name="Lilburn T.G."/>
            <person name="Beck B.J."/>
            <person name="De Vos P."/>
            <person name="Vandamme P."/>
            <person name="Eisen J.A."/>
            <person name="Garrity G."/>
            <person name="Hugenholtz P."/>
            <person name="Kyrpides N.C."/>
        </authorList>
    </citation>
    <scope>NUCLEOTIDE SEQUENCE [LARGE SCALE GENOMIC DNA]</scope>
    <source>
        <strain evidence="2 3">CGMCC 1.7748</strain>
    </source>
</reference>
<comment type="caution">
    <text evidence="2">The sequence shown here is derived from an EMBL/GenBank/DDBJ whole genome shotgun (WGS) entry which is preliminary data.</text>
</comment>
<dbReference type="CDD" id="cd04747">
    <property type="entry name" value="OYE_like_5_FMN"/>
    <property type="match status" value="1"/>
</dbReference>
<dbReference type="GO" id="GO:0005829">
    <property type="term" value="C:cytosol"/>
    <property type="evidence" value="ECO:0007669"/>
    <property type="project" value="TreeGrafter"/>
</dbReference>
<dbReference type="SUPFAM" id="SSF51395">
    <property type="entry name" value="FMN-linked oxidoreductases"/>
    <property type="match status" value="1"/>
</dbReference>
<dbReference type="PANTHER" id="PTHR22893">
    <property type="entry name" value="NADH OXIDOREDUCTASE-RELATED"/>
    <property type="match status" value="1"/>
</dbReference>
<dbReference type="RefSeq" id="WP_145073027.1">
    <property type="nucleotide sequence ID" value="NZ_JACIIY010000004.1"/>
</dbReference>
<accession>A0A562KET4</accession>
<proteinExistence type="predicted"/>
<keyword evidence="3" id="KW-1185">Reference proteome</keyword>
<dbReference type="PANTHER" id="PTHR22893:SF55">
    <property type="entry name" value="OXIDOREDUCTASE-RELATED"/>
    <property type="match status" value="1"/>
</dbReference>
<evidence type="ECO:0000313" key="2">
    <source>
        <dbReference type="EMBL" id="TWH93755.1"/>
    </source>
</evidence>
<name>A0A562KET4_SPHWJ</name>
<evidence type="ECO:0000259" key="1">
    <source>
        <dbReference type="Pfam" id="PF00724"/>
    </source>
</evidence>
<protein>
    <submittedName>
        <fullName evidence="2">2,4-dienoyl-CoA reductase-like NADH-dependent reductase (Old Yellow Enzyme family)</fullName>
    </submittedName>
</protein>
<dbReference type="EMBL" id="VLKK01000006">
    <property type="protein sequence ID" value="TWH93755.1"/>
    <property type="molecule type" value="Genomic_DNA"/>
</dbReference>
<sequence length="389" mass="42350">MLTQIREASVDPVAAPFFLPLQLRGLTIRNRIAMAPMTREFSPGGIPGPDVADYYQKRAAGGVGLIVTEGTGIDHPVSVDGTSIPQLHGEAALAGWKAVIDAVHAQGAAIVPQLWHQGCLRDPLRSAYPEQAGHRPSGLWGTPGLVSYEPDYIARVSGPTEPMTDEEIADVIAAFARSARNAAAIGFDGIAIHGAHGYLIDTFFWRDTNRRTDRWGGDARARAAFGVEVVRAIRREIGEAMPIIFRFSQHKQQDYKARFADTPEELGIILGALSDAGVDLFDASSRRFDMAVFEGSDLTLSGWARKLTGKPSMAVGGIGLNNWLQDTFKGRGETIAVNNLDEVRRLYDRGMFDMIAVGRALISDPQWVMKMRSGEAFVPYDVTSLGRLT</sequence>
<dbReference type="Proteomes" id="UP000316624">
    <property type="component" value="Unassembled WGS sequence"/>
</dbReference>
<dbReference type="Pfam" id="PF00724">
    <property type="entry name" value="Oxidored_FMN"/>
    <property type="match status" value="1"/>
</dbReference>
<dbReference type="InterPro" id="IPR045247">
    <property type="entry name" value="Oye-like"/>
</dbReference>
<gene>
    <name evidence="2" type="ORF">IQ35_01964</name>
</gene>
<dbReference type="GO" id="GO:0016491">
    <property type="term" value="F:oxidoreductase activity"/>
    <property type="evidence" value="ECO:0007669"/>
    <property type="project" value="InterPro"/>
</dbReference>
<organism evidence="2 3">
    <name type="scientific">Sphingobium wenxiniae (strain DSM 21828 / CGMCC 1.7748 / JZ-1)</name>
    <dbReference type="NCBI Taxonomy" id="595605"/>
    <lineage>
        <taxon>Bacteria</taxon>
        <taxon>Pseudomonadati</taxon>
        <taxon>Pseudomonadota</taxon>
        <taxon>Alphaproteobacteria</taxon>
        <taxon>Sphingomonadales</taxon>
        <taxon>Sphingomonadaceae</taxon>
        <taxon>Sphingobium</taxon>
    </lineage>
</organism>
<dbReference type="InterPro" id="IPR001155">
    <property type="entry name" value="OxRdtase_FMN_N"/>
</dbReference>
<dbReference type="GO" id="GO:0010181">
    <property type="term" value="F:FMN binding"/>
    <property type="evidence" value="ECO:0007669"/>
    <property type="project" value="InterPro"/>
</dbReference>
<dbReference type="AlphaFoldDB" id="A0A562KET4"/>
<evidence type="ECO:0000313" key="3">
    <source>
        <dbReference type="Proteomes" id="UP000316624"/>
    </source>
</evidence>
<dbReference type="Gene3D" id="3.20.20.70">
    <property type="entry name" value="Aldolase class I"/>
    <property type="match status" value="1"/>
</dbReference>
<feature type="domain" description="NADH:flavin oxidoreductase/NADH oxidase N-terminal" evidence="1">
    <location>
        <begin position="17"/>
        <end position="374"/>
    </location>
</feature>
<dbReference type="InterPro" id="IPR013785">
    <property type="entry name" value="Aldolase_TIM"/>
</dbReference>